<dbReference type="EMBL" id="CM047941">
    <property type="protein sequence ID" value="KAI9902750.1"/>
    <property type="molecule type" value="Genomic_DNA"/>
</dbReference>
<evidence type="ECO:0000313" key="2">
    <source>
        <dbReference type="Proteomes" id="UP001163324"/>
    </source>
</evidence>
<accession>A0ACC0VAK8</accession>
<organism evidence="1 2">
    <name type="scientific">Trichothecium roseum</name>
    <dbReference type="NCBI Taxonomy" id="47278"/>
    <lineage>
        <taxon>Eukaryota</taxon>
        <taxon>Fungi</taxon>
        <taxon>Dikarya</taxon>
        <taxon>Ascomycota</taxon>
        <taxon>Pezizomycotina</taxon>
        <taxon>Sordariomycetes</taxon>
        <taxon>Hypocreomycetidae</taxon>
        <taxon>Hypocreales</taxon>
        <taxon>Hypocreales incertae sedis</taxon>
        <taxon>Trichothecium</taxon>
    </lineage>
</organism>
<name>A0ACC0VAK8_9HYPO</name>
<keyword evidence="2" id="KW-1185">Reference proteome</keyword>
<proteinExistence type="predicted"/>
<reference evidence="1" key="1">
    <citation type="submission" date="2022-10" db="EMBL/GenBank/DDBJ databases">
        <title>Complete Genome of Trichothecium roseum strain YXFP-22015, a Plant Pathogen Isolated from Citrus.</title>
        <authorList>
            <person name="Wang Y."/>
            <person name="Zhu L."/>
        </authorList>
    </citation>
    <scope>NUCLEOTIDE SEQUENCE</scope>
    <source>
        <strain evidence="1">YXFP-22015</strain>
    </source>
</reference>
<sequence length="672" mass="74361">MQPRGRAMSRTTRLWPSDEELAKKDDDLNLNRPNRQYSWPAATNIPRRRLVARLAIYTFLLLMLVLALAHFFTSPSRGGSVPSYTNRQSSDGDLPGFKAPWPPDNRPPAGGKPGGSGDGADAYTGPIKLPQLGDSLRAIGGTNGGQPKNRNVLFAAASLGSASSMLPLACQMAMQRRNYVHFAFMGRSGISMEDLLKINGIDEACQLILHDARPDYAVASPDQRMSIAVARAMHHVNNYMHPQAMFIDATPKEESYFLSGFRDQARSMKSAIVELPEKASTRLSWISKLDSAALAAWDKANVEIVVHAPVTGAGNLRRLLRSLSQVDLSAISTPHLTIELPQVMEPELERILRDFSWPPKKGNLQHQPNMLTLRRRIPREKLTEEESSARFFESYWPAHPADSHVLVLSSHTEVAPEFFHYVKYSLLHYRYSNAATMLSWRARSMGISFASPTTLLDTSKPFQVPEPAQGAAPVGGFFMWQAPSSDAMLFPGDRWAELHGFVSRITERQAAAATTPDIIARKEVGKSSPSWLEHMLRLARVRGYVTIYPGAEAAKSVLGVHGDLGHIPDEYSEEEEEATNDFERNGFGDPATQSFDGSQVDLLTVLPQEGALPSMEDLPLLSWDGHRIELDILGRGADQFAEMFRAEVGRCSEDEASARRPRGDASDLFCDL</sequence>
<comment type="caution">
    <text evidence="1">The sequence shown here is derived from an EMBL/GenBank/DDBJ whole genome shotgun (WGS) entry which is preliminary data.</text>
</comment>
<dbReference type="Proteomes" id="UP001163324">
    <property type="component" value="Chromosome 2"/>
</dbReference>
<evidence type="ECO:0000313" key="1">
    <source>
        <dbReference type="EMBL" id="KAI9902750.1"/>
    </source>
</evidence>
<gene>
    <name evidence="1" type="ORF">N3K66_002102</name>
</gene>
<protein>
    <submittedName>
        <fullName evidence="1">Uncharacterized protein</fullName>
    </submittedName>
</protein>